<dbReference type="FunFam" id="3.40.630.10:FF:000015">
    <property type="entry name" value="Aminoacyl-histidine dipeptidase PepD"/>
    <property type="match status" value="1"/>
</dbReference>
<dbReference type="SUPFAM" id="SSF53187">
    <property type="entry name" value="Zn-dependent exopeptidases"/>
    <property type="match status" value="1"/>
</dbReference>
<evidence type="ECO:0000256" key="9">
    <source>
        <dbReference type="ARBA" id="ARBA00023285"/>
    </source>
</evidence>
<dbReference type="CDD" id="cd03890">
    <property type="entry name" value="M20_pepD"/>
    <property type="match status" value="1"/>
</dbReference>
<comment type="cofactor">
    <cofactor evidence="2">
        <name>Zn(2+)</name>
        <dbReference type="ChEBI" id="CHEBI:29105"/>
    </cofactor>
</comment>
<evidence type="ECO:0000256" key="17">
    <source>
        <dbReference type="ARBA" id="ARBA00077688"/>
    </source>
</evidence>
<evidence type="ECO:0000256" key="2">
    <source>
        <dbReference type="ARBA" id="ARBA00001947"/>
    </source>
</evidence>
<evidence type="ECO:0000256" key="3">
    <source>
        <dbReference type="ARBA" id="ARBA00022670"/>
    </source>
</evidence>
<dbReference type="Gene3D" id="3.40.630.10">
    <property type="entry name" value="Zn peptidases"/>
    <property type="match status" value="2"/>
</dbReference>
<dbReference type="InterPro" id="IPR002933">
    <property type="entry name" value="Peptidase_M20"/>
</dbReference>
<keyword evidence="7" id="KW-0224">Dipeptidase</keyword>
<proteinExistence type="inferred from homology"/>
<evidence type="ECO:0000256" key="16">
    <source>
        <dbReference type="ARBA" id="ARBA00076004"/>
    </source>
</evidence>
<evidence type="ECO:0000256" key="12">
    <source>
        <dbReference type="ARBA" id="ARBA00044252"/>
    </source>
</evidence>
<reference evidence="20 21" key="1">
    <citation type="submission" date="2014-06" db="EMBL/GenBank/DDBJ databases">
        <title>Whole Genome Sequences of Three Symbiotic Endozoicomonas Bacteria.</title>
        <authorList>
            <person name="Neave M.J."/>
            <person name="Apprill A."/>
            <person name="Voolstra C.R."/>
        </authorList>
    </citation>
    <scope>NUCLEOTIDE SEQUENCE [LARGE SCALE GENOMIC DNA]</scope>
    <source>
        <strain evidence="20 21">DSM 22380</strain>
    </source>
</reference>
<feature type="domain" description="Peptidase M20 dimerisation" evidence="19">
    <location>
        <begin position="207"/>
        <end position="289"/>
    </location>
</feature>
<dbReference type="PANTHER" id="PTHR43501:SF1">
    <property type="entry name" value="CYTOSOL NON-SPECIFIC DIPEPTIDASE"/>
    <property type="match status" value="1"/>
</dbReference>
<evidence type="ECO:0000256" key="13">
    <source>
        <dbReference type="ARBA" id="ARBA00061423"/>
    </source>
</evidence>
<evidence type="ECO:0000256" key="1">
    <source>
        <dbReference type="ARBA" id="ARBA00001941"/>
    </source>
</evidence>
<dbReference type="AlphaFoldDB" id="A0A081K6Y2"/>
<organism evidence="20 21">
    <name type="scientific">Endozoicomonas elysicola</name>
    <dbReference type="NCBI Taxonomy" id="305900"/>
    <lineage>
        <taxon>Bacteria</taxon>
        <taxon>Pseudomonadati</taxon>
        <taxon>Pseudomonadota</taxon>
        <taxon>Gammaproteobacteria</taxon>
        <taxon>Oceanospirillales</taxon>
        <taxon>Endozoicomonadaceae</taxon>
        <taxon>Endozoicomonas</taxon>
    </lineage>
</organism>
<comment type="cofactor">
    <cofactor evidence="1">
        <name>Co(2+)</name>
        <dbReference type="ChEBI" id="CHEBI:48828"/>
    </cofactor>
</comment>
<evidence type="ECO:0000256" key="18">
    <source>
        <dbReference type="ARBA" id="ARBA00078074"/>
    </source>
</evidence>
<evidence type="ECO:0000256" key="6">
    <source>
        <dbReference type="ARBA" id="ARBA00022833"/>
    </source>
</evidence>
<dbReference type="EC" id="3.4.13.18" evidence="11"/>
<dbReference type="RefSeq" id="WP_020584602.1">
    <property type="nucleotide sequence ID" value="NZ_JOJP01000001.1"/>
</dbReference>
<dbReference type="InterPro" id="IPR001160">
    <property type="entry name" value="Peptidase_M20C"/>
</dbReference>
<dbReference type="EMBL" id="JOJP01000001">
    <property type="protein sequence ID" value="KEI69908.1"/>
    <property type="molecule type" value="Genomic_DNA"/>
</dbReference>
<dbReference type="STRING" id="305900.GV64_03365"/>
<dbReference type="Pfam" id="PF01546">
    <property type="entry name" value="Peptidase_M20"/>
    <property type="match status" value="1"/>
</dbReference>
<keyword evidence="9" id="KW-0170">Cobalt</keyword>
<evidence type="ECO:0000313" key="21">
    <source>
        <dbReference type="Proteomes" id="UP000027997"/>
    </source>
</evidence>
<keyword evidence="8" id="KW-0482">Metalloprotease</keyword>
<evidence type="ECO:0000313" key="20">
    <source>
        <dbReference type="EMBL" id="KEI69908.1"/>
    </source>
</evidence>
<keyword evidence="6" id="KW-0862">Zinc</keyword>
<evidence type="ECO:0000259" key="19">
    <source>
        <dbReference type="Pfam" id="PF07687"/>
    </source>
</evidence>
<dbReference type="GO" id="GO:0046872">
    <property type="term" value="F:metal ion binding"/>
    <property type="evidence" value="ECO:0007669"/>
    <property type="project" value="UniProtKB-KW"/>
</dbReference>
<evidence type="ECO:0000256" key="8">
    <source>
        <dbReference type="ARBA" id="ARBA00023049"/>
    </source>
</evidence>
<evidence type="ECO:0000256" key="10">
    <source>
        <dbReference type="ARBA" id="ARBA00036421"/>
    </source>
</evidence>
<dbReference type="InterPro" id="IPR011650">
    <property type="entry name" value="Peptidase_M20_dimer"/>
</dbReference>
<evidence type="ECO:0000256" key="5">
    <source>
        <dbReference type="ARBA" id="ARBA00022801"/>
    </source>
</evidence>
<evidence type="ECO:0000256" key="11">
    <source>
        <dbReference type="ARBA" id="ARBA00038976"/>
    </source>
</evidence>
<protein>
    <recommendedName>
        <fullName evidence="14">Cytosol non-specific dipeptidase</fullName>
        <ecNumber evidence="11">3.4.13.18</ecNumber>
    </recommendedName>
    <alternativeName>
        <fullName evidence="17">Aminoacyl-histidine dipeptidase</fullName>
    </alternativeName>
    <alternativeName>
        <fullName evidence="16">Beta-alanyl-histidine dipeptidase</fullName>
    </alternativeName>
    <alternativeName>
        <fullName evidence="15">Carnosinase</fullName>
    </alternativeName>
    <alternativeName>
        <fullName evidence="12">Peptidase D</fullName>
    </alternativeName>
    <alternativeName>
        <fullName evidence="18">Xaa-His dipeptidase</fullName>
    </alternativeName>
</protein>
<keyword evidence="3" id="KW-0645">Protease</keyword>
<dbReference type="PRINTS" id="PR00934">
    <property type="entry name" value="XHISDIPTASE"/>
</dbReference>
<gene>
    <name evidence="20" type="ORF">GV64_03365</name>
</gene>
<comment type="similarity">
    <text evidence="13">Belongs to the peptidase M20C family.</text>
</comment>
<dbReference type="GO" id="GO:0006508">
    <property type="term" value="P:proteolysis"/>
    <property type="evidence" value="ECO:0007669"/>
    <property type="project" value="UniProtKB-KW"/>
</dbReference>
<dbReference type="GO" id="GO:0070573">
    <property type="term" value="F:metallodipeptidase activity"/>
    <property type="evidence" value="ECO:0007669"/>
    <property type="project" value="TreeGrafter"/>
</dbReference>
<keyword evidence="21" id="KW-1185">Reference proteome</keyword>
<dbReference type="eggNOG" id="COG2195">
    <property type="taxonomic scope" value="Bacteria"/>
</dbReference>
<dbReference type="Pfam" id="PF07687">
    <property type="entry name" value="M20_dimer"/>
    <property type="match status" value="1"/>
</dbReference>
<evidence type="ECO:0000256" key="4">
    <source>
        <dbReference type="ARBA" id="ARBA00022723"/>
    </source>
</evidence>
<keyword evidence="5" id="KW-0378">Hydrolase</keyword>
<keyword evidence="4" id="KW-0479">Metal-binding</keyword>
<dbReference type="FunFam" id="3.40.630.10:FF:000018">
    <property type="entry name" value="Aminoacyl-histidine dipeptidase PepD"/>
    <property type="match status" value="1"/>
</dbReference>
<comment type="caution">
    <text evidence="20">The sequence shown here is derived from an EMBL/GenBank/DDBJ whole genome shotgun (WGS) entry which is preliminary data.</text>
</comment>
<sequence length="484" mass="51910">MSAIHELQPHALWQHFSAICDIPHPSFHEEQIREHLIGFAKEHDLEWQSDAVGNVIIRKHATPGMENRVGVIFQGHMDMVPQKNNDTVHDFPTDPIKAYIDGDWVTAEGTTLGADNGIGMAAALAVLAAKDLHHGPIEALFTATEETGMIGAQGLQPGVLDGKILLNLDTEDEGELYIGCAGGTRIEVNGEYATETPVDNFVFKTLAISGLKGGHSGCDIHLGRGNAIKLLIRALHRLEAEGVRIASLTGGSLANAIPREASAVIAIPEASQIACDNIIDQCSNELTAELSVVEPNLTLTLSNAAPAAELMSLQDQSKWVAAVNACPNGAQRMSDSIEGVVETSLNMGVLTINEGKVKAHILPRSLVGSCNDALSDAVAGLFRMLDAEVIFSDSYPGWKPDPDSQILAIMKRVYAELYAQAPGVKVVHAGLECGLLGSKYPEWDMISFGPTIRFPHSPDEKVHIQSVAKFWDLLVATLKAIPEA</sequence>
<dbReference type="GO" id="GO:0005829">
    <property type="term" value="C:cytosol"/>
    <property type="evidence" value="ECO:0007669"/>
    <property type="project" value="TreeGrafter"/>
</dbReference>
<dbReference type="Proteomes" id="UP000027997">
    <property type="component" value="Unassembled WGS sequence"/>
</dbReference>
<dbReference type="PIRSF" id="PIRSF016599">
    <property type="entry name" value="Xaa-His_dipept"/>
    <property type="match status" value="1"/>
</dbReference>
<evidence type="ECO:0000256" key="7">
    <source>
        <dbReference type="ARBA" id="ARBA00022997"/>
    </source>
</evidence>
<dbReference type="NCBIfam" id="TIGR01893">
    <property type="entry name" value="aa-his-dipept"/>
    <property type="match status" value="1"/>
</dbReference>
<comment type="catalytic activity">
    <reaction evidence="10">
        <text>Hydrolysis of dipeptides, preferentially hydrophobic dipeptides including prolyl amino acids.</text>
        <dbReference type="EC" id="3.4.13.18"/>
    </reaction>
</comment>
<evidence type="ECO:0000256" key="15">
    <source>
        <dbReference type="ARBA" id="ARBA00075285"/>
    </source>
</evidence>
<dbReference type="PANTHER" id="PTHR43501">
    <property type="entry name" value="CYTOSOL NON-SPECIFIC DIPEPTIDASE"/>
    <property type="match status" value="1"/>
</dbReference>
<evidence type="ECO:0000256" key="14">
    <source>
        <dbReference type="ARBA" id="ARBA00071271"/>
    </source>
</evidence>
<name>A0A081K6Y2_9GAMM</name>
<dbReference type="MEROPS" id="M20.007"/>
<accession>A0A081K6Y2</accession>